<gene>
    <name evidence="1" type="ordered locus">PBPRC0031</name>
</gene>
<dbReference type="AlphaFoldDB" id="Q6LWA8"/>
<protein>
    <recommendedName>
        <fullName evidence="3">DUF2913 family protein</fullName>
    </recommendedName>
</protein>
<dbReference type="InterPro" id="IPR021316">
    <property type="entry name" value="DUF2913"/>
</dbReference>
<dbReference type="RefSeq" id="WP_011176765.1">
    <property type="nucleotide sequence ID" value="NC_005871.1"/>
</dbReference>
<evidence type="ECO:0000313" key="2">
    <source>
        <dbReference type="Proteomes" id="UP000000593"/>
    </source>
</evidence>
<organism evidence="1 2">
    <name type="scientific">Photobacterium profundum (strain SS9)</name>
    <dbReference type="NCBI Taxonomy" id="298386"/>
    <lineage>
        <taxon>Bacteria</taxon>
        <taxon>Pseudomonadati</taxon>
        <taxon>Pseudomonadota</taxon>
        <taxon>Gammaproteobacteria</taxon>
        <taxon>Vibrionales</taxon>
        <taxon>Vibrionaceae</taxon>
        <taxon>Photobacterium</taxon>
    </lineage>
</organism>
<sequence>MSKEKYHQQLSDVIENSLLHLYGQVASNDRFVPLARRNDIVCKFLKPKLKQPCYKSIKGDIKRMILVGQRKDGDLEAKLNELHSMSVDFQKKANDAQKLFDLLSILLSKHGFDSKIFDESAQAEPEVIYVLQDHLENCFEDNGTQIAPVSMLIESDRSLELIEFINATQLFSAELKESDSNNQQSHILLHPVK</sequence>
<dbReference type="HOGENOM" id="CLU_121473_0_0_6"/>
<reference evidence="2" key="1">
    <citation type="journal article" date="2005" name="Science">
        <title>Life at depth: Photobacterium profundum genome sequence and expression analysis.</title>
        <authorList>
            <person name="Vezzi A."/>
            <person name="Campanaro S."/>
            <person name="D'Angelo M."/>
            <person name="Simonato F."/>
            <person name="Vitulo N."/>
            <person name="Lauro F.M."/>
            <person name="Cestaro A."/>
            <person name="Malacrida G."/>
            <person name="Simionati B."/>
            <person name="Cannata N."/>
            <person name="Romualdi C."/>
            <person name="Bartlett D.H."/>
            <person name="Valle G."/>
        </authorList>
    </citation>
    <scope>NUCLEOTIDE SEQUENCE [LARGE SCALE GENOMIC DNA]</scope>
    <source>
        <strain evidence="2">ATCC BAA-1253 / SS9</strain>
    </source>
</reference>
<keyword evidence="1" id="KW-0614">Plasmid</keyword>
<dbReference type="eggNOG" id="ENOG502ZXQR">
    <property type="taxonomic scope" value="Bacteria"/>
</dbReference>
<dbReference type="KEGG" id="ppr:PBPRC0031"/>
<evidence type="ECO:0008006" key="3">
    <source>
        <dbReference type="Google" id="ProtNLM"/>
    </source>
</evidence>
<keyword evidence="2" id="KW-1185">Reference proteome</keyword>
<accession>Q6LWA8</accession>
<dbReference type="Proteomes" id="UP000000593">
    <property type="component" value="Plasmid pPBPR1"/>
</dbReference>
<name>Q6LWA8_PHOPR</name>
<dbReference type="Pfam" id="PF11140">
    <property type="entry name" value="DUF2913"/>
    <property type="match status" value="1"/>
</dbReference>
<dbReference type="EMBL" id="CR377818">
    <property type="protein sequence ID" value="CAG17969.1"/>
    <property type="molecule type" value="Genomic_DNA"/>
</dbReference>
<evidence type="ECO:0000313" key="1">
    <source>
        <dbReference type="EMBL" id="CAG17969.1"/>
    </source>
</evidence>
<proteinExistence type="predicted"/>
<geneLocation type="plasmid" evidence="1 2">
    <name>pPBPR1</name>
</geneLocation>